<organism evidence="1 2">
    <name type="scientific">Hydnum rufescens UP504</name>
    <dbReference type="NCBI Taxonomy" id="1448309"/>
    <lineage>
        <taxon>Eukaryota</taxon>
        <taxon>Fungi</taxon>
        <taxon>Dikarya</taxon>
        <taxon>Basidiomycota</taxon>
        <taxon>Agaricomycotina</taxon>
        <taxon>Agaricomycetes</taxon>
        <taxon>Cantharellales</taxon>
        <taxon>Hydnaceae</taxon>
        <taxon>Hydnum</taxon>
    </lineage>
</organism>
<dbReference type="EMBL" id="MU129486">
    <property type="protein sequence ID" value="KAF9502991.1"/>
    <property type="molecule type" value="Genomic_DNA"/>
</dbReference>
<dbReference type="Proteomes" id="UP000886523">
    <property type="component" value="Unassembled WGS sequence"/>
</dbReference>
<evidence type="ECO:0000313" key="1">
    <source>
        <dbReference type="EMBL" id="KAF9502991.1"/>
    </source>
</evidence>
<reference evidence="1" key="1">
    <citation type="journal article" date="2020" name="Nat. Commun.">
        <title>Large-scale genome sequencing of mycorrhizal fungi provides insights into the early evolution of symbiotic traits.</title>
        <authorList>
            <person name="Miyauchi S."/>
            <person name="Kiss E."/>
            <person name="Kuo A."/>
            <person name="Drula E."/>
            <person name="Kohler A."/>
            <person name="Sanchez-Garcia M."/>
            <person name="Morin E."/>
            <person name="Andreopoulos B."/>
            <person name="Barry K.W."/>
            <person name="Bonito G."/>
            <person name="Buee M."/>
            <person name="Carver A."/>
            <person name="Chen C."/>
            <person name="Cichocki N."/>
            <person name="Clum A."/>
            <person name="Culley D."/>
            <person name="Crous P.W."/>
            <person name="Fauchery L."/>
            <person name="Girlanda M."/>
            <person name="Hayes R.D."/>
            <person name="Keri Z."/>
            <person name="LaButti K."/>
            <person name="Lipzen A."/>
            <person name="Lombard V."/>
            <person name="Magnuson J."/>
            <person name="Maillard F."/>
            <person name="Murat C."/>
            <person name="Nolan M."/>
            <person name="Ohm R.A."/>
            <person name="Pangilinan J."/>
            <person name="Pereira M.F."/>
            <person name="Perotto S."/>
            <person name="Peter M."/>
            <person name="Pfister S."/>
            <person name="Riley R."/>
            <person name="Sitrit Y."/>
            <person name="Stielow J.B."/>
            <person name="Szollosi G."/>
            <person name="Zifcakova L."/>
            <person name="Stursova M."/>
            <person name="Spatafora J.W."/>
            <person name="Tedersoo L."/>
            <person name="Vaario L.M."/>
            <person name="Yamada A."/>
            <person name="Yan M."/>
            <person name="Wang P."/>
            <person name="Xu J."/>
            <person name="Bruns T."/>
            <person name="Baldrian P."/>
            <person name="Vilgalys R."/>
            <person name="Dunand C."/>
            <person name="Henrissat B."/>
            <person name="Grigoriev I.V."/>
            <person name="Hibbett D."/>
            <person name="Nagy L.G."/>
            <person name="Martin F.M."/>
        </authorList>
    </citation>
    <scope>NUCLEOTIDE SEQUENCE</scope>
    <source>
        <strain evidence="1">UP504</strain>
    </source>
</reference>
<gene>
    <name evidence="1" type="ORF">BS47DRAFT_1322897</name>
</gene>
<keyword evidence="2" id="KW-1185">Reference proteome</keyword>
<dbReference type="InterPro" id="IPR012337">
    <property type="entry name" value="RNaseH-like_sf"/>
</dbReference>
<comment type="caution">
    <text evidence="1">The sequence shown here is derived from an EMBL/GenBank/DDBJ whole genome shotgun (WGS) entry which is preliminary data.</text>
</comment>
<dbReference type="AlphaFoldDB" id="A0A9P6AC07"/>
<evidence type="ECO:0000313" key="2">
    <source>
        <dbReference type="Proteomes" id="UP000886523"/>
    </source>
</evidence>
<dbReference type="SUPFAM" id="SSF53098">
    <property type="entry name" value="Ribonuclease H-like"/>
    <property type="match status" value="1"/>
</dbReference>
<feature type="non-terminal residue" evidence="1">
    <location>
        <position position="220"/>
    </location>
</feature>
<sequence>MARLHGLVNAIRTSSDCHVAFLDTVRQGNASKLFQPPVPEVELLREVETRWDSAHGMLRTTIPARPAIEAMMIQKKYCEIRSKNLTDEQWTMAQKILDILDYPHLFQHLMTGEATPTLSSALPAFQCLQDRWEDHAGKHPDMAKHILGGMERLDKYHEKAGRMRAYVIALVLNPTIKLSFIRKHWSPIEQEMAEIWIKDEVSIVPPQRWWWLLPVVQSSF</sequence>
<protein>
    <submittedName>
        <fullName evidence="1">Uncharacterized protein</fullName>
    </submittedName>
</protein>
<accession>A0A9P6AC07</accession>
<proteinExistence type="predicted"/>
<name>A0A9P6AC07_9AGAM</name>
<dbReference type="OrthoDB" id="2790258at2759"/>